<feature type="region of interest" description="Disordered" evidence="1">
    <location>
        <begin position="77"/>
        <end position="106"/>
    </location>
</feature>
<feature type="region of interest" description="Disordered" evidence="1">
    <location>
        <begin position="125"/>
        <end position="155"/>
    </location>
</feature>
<evidence type="ECO:0000313" key="3">
    <source>
        <dbReference type="Proteomes" id="UP000256970"/>
    </source>
</evidence>
<protein>
    <submittedName>
        <fullName evidence="2">Uncharacterized protein</fullName>
    </submittedName>
</protein>
<gene>
    <name evidence="2" type="ORF">BQ4739_LOCUS11734</name>
</gene>
<feature type="compositionally biased region" description="Basic and acidic residues" evidence="1">
    <location>
        <begin position="125"/>
        <end position="136"/>
    </location>
</feature>
<evidence type="ECO:0000256" key="1">
    <source>
        <dbReference type="SAM" id="MobiDB-lite"/>
    </source>
</evidence>
<reference evidence="2 3" key="1">
    <citation type="submission" date="2016-10" db="EMBL/GenBank/DDBJ databases">
        <authorList>
            <person name="Cai Z."/>
        </authorList>
    </citation>
    <scope>NUCLEOTIDE SEQUENCE [LARGE SCALE GENOMIC DNA]</scope>
</reference>
<keyword evidence="3" id="KW-1185">Reference proteome</keyword>
<dbReference type="Proteomes" id="UP000256970">
    <property type="component" value="Unassembled WGS sequence"/>
</dbReference>
<proteinExistence type="predicted"/>
<organism evidence="2 3">
    <name type="scientific">Tetradesmus obliquus</name>
    <name type="common">Green alga</name>
    <name type="synonym">Acutodesmus obliquus</name>
    <dbReference type="NCBI Taxonomy" id="3088"/>
    <lineage>
        <taxon>Eukaryota</taxon>
        <taxon>Viridiplantae</taxon>
        <taxon>Chlorophyta</taxon>
        <taxon>core chlorophytes</taxon>
        <taxon>Chlorophyceae</taxon>
        <taxon>CS clade</taxon>
        <taxon>Sphaeropleales</taxon>
        <taxon>Scenedesmaceae</taxon>
        <taxon>Tetradesmus</taxon>
    </lineage>
</organism>
<accession>A0A383W3B1</accession>
<name>A0A383W3B1_TETOB</name>
<dbReference type="AlphaFoldDB" id="A0A383W3B1"/>
<dbReference type="EMBL" id="FNXT01001062">
    <property type="protein sequence ID" value="SZX71602.1"/>
    <property type="molecule type" value="Genomic_DNA"/>
</dbReference>
<evidence type="ECO:0000313" key="2">
    <source>
        <dbReference type="EMBL" id="SZX71602.1"/>
    </source>
</evidence>
<feature type="compositionally biased region" description="Basic and acidic residues" evidence="1">
    <location>
        <begin position="145"/>
        <end position="155"/>
    </location>
</feature>
<sequence>MLARSSARVLAAAQPQASSAVAALYATGRDQSLGDKVKETVDDAAGTNPSEPSVMEKMREGVGKVTEKVGQMFKEDGSVGHQFTPDGKAGGTAQEVGGPFDKEGAVGHKFTTDGGIGGNVEKAAEAVEDKGQDMQKRAQQNQGKEQTHDPSARKL</sequence>